<dbReference type="Pfam" id="PF16771">
    <property type="entry name" value="RTT107_BRCT_6"/>
    <property type="match status" value="1"/>
</dbReference>
<evidence type="ECO:0000313" key="4">
    <source>
        <dbReference type="Proteomes" id="UP001165063"/>
    </source>
</evidence>
<feature type="region of interest" description="Disordered" evidence="1">
    <location>
        <begin position="371"/>
        <end position="597"/>
    </location>
</feature>
<feature type="compositionally biased region" description="Polar residues" evidence="1">
    <location>
        <begin position="502"/>
        <end position="515"/>
    </location>
</feature>
<reference evidence="3" key="1">
    <citation type="submission" date="2023-04" db="EMBL/GenBank/DDBJ databases">
        <title>Ambrosiozyma monospora NBRC 1965.</title>
        <authorList>
            <person name="Ichikawa N."/>
            <person name="Sato H."/>
            <person name="Tonouchi N."/>
        </authorList>
    </citation>
    <scope>NUCLEOTIDE SEQUENCE</scope>
    <source>
        <strain evidence="3">NBRC 1965</strain>
    </source>
</reference>
<accession>A0A9W6YS43</accession>
<dbReference type="GO" id="GO:0035361">
    <property type="term" value="C:Cul8-RING ubiquitin ligase complex"/>
    <property type="evidence" value="ECO:0007669"/>
    <property type="project" value="TreeGrafter"/>
</dbReference>
<dbReference type="Pfam" id="PF00533">
    <property type="entry name" value="BRCT"/>
    <property type="match status" value="1"/>
</dbReference>
<dbReference type="Gene3D" id="3.40.50.10190">
    <property type="entry name" value="BRCT domain"/>
    <property type="match status" value="4"/>
</dbReference>
<dbReference type="GO" id="GO:0006302">
    <property type="term" value="P:double-strand break repair"/>
    <property type="evidence" value="ECO:0007669"/>
    <property type="project" value="TreeGrafter"/>
</dbReference>
<feature type="domain" description="BRCT" evidence="2">
    <location>
        <begin position="1"/>
        <end position="93"/>
    </location>
</feature>
<evidence type="ECO:0000259" key="2">
    <source>
        <dbReference type="PROSITE" id="PS50172"/>
    </source>
</evidence>
<feature type="compositionally biased region" description="Basic and acidic residues" evidence="1">
    <location>
        <begin position="454"/>
        <end position="472"/>
    </location>
</feature>
<feature type="compositionally biased region" description="Basic and acidic residues" evidence="1">
    <location>
        <begin position="371"/>
        <end position="384"/>
    </location>
</feature>
<dbReference type="InterPro" id="IPR053036">
    <property type="entry name" value="CellCycle_DNARepair_Reg"/>
</dbReference>
<feature type="compositionally biased region" description="Polar residues" evidence="1">
    <location>
        <begin position="431"/>
        <end position="442"/>
    </location>
</feature>
<dbReference type="PANTHER" id="PTHR47667">
    <property type="entry name" value="REGULATOR OF TY1 TRANSPOSITION PROTEIN 107"/>
    <property type="match status" value="1"/>
</dbReference>
<proteinExistence type="predicted"/>
<dbReference type="GO" id="GO:1990683">
    <property type="term" value="P:DNA double-strand break attachment to nuclear envelope"/>
    <property type="evidence" value="ECO:0007669"/>
    <property type="project" value="TreeGrafter"/>
</dbReference>
<gene>
    <name evidence="3" type="ORF">Amon01_000157400</name>
</gene>
<dbReference type="PANTHER" id="PTHR47667:SF1">
    <property type="entry name" value="REGULATOR OF TY1 TRANSPOSITION PROTEIN 107"/>
    <property type="match status" value="1"/>
</dbReference>
<dbReference type="InterPro" id="IPR036420">
    <property type="entry name" value="BRCT_dom_sf"/>
</dbReference>
<feature type="domain" description="BRCT" evidence="2">
    <location>
        <begin position="248"/>
        <end position="339"/>
    </location>
</feature>
<dbReference type="InterPro" id="IPR001357">
    <property type="entry name" value="BRCT_dom"/>
</dbReference>
<dbReference type="Pfam" id="PF16770">
    <property type="entry name" value="RTT107_BRCT_5"/>
    <property type="match status" value="1"/>
</dbReference>
<name>A0A9W6YS43_AMBMO</name>
<dbReference type="PROSITE" id="PS50172">
    <property type="entry name" value="BRCT"/>
    <property type="match status" value="3"/>
</dbReference>
<dbReference type="SUPFAM" id="SSF52113">
    <property type="entry name" value="BRCT domain"/>
    <property type="match status" value="3"/>
</dbReference>
<organism evidence="3 4">
    <name type="scientific">Ambrosiozyma monospora</name>
    <name type="common">Yeast</name>
    <name type="synonym">Endomycopsis monosporus</name>
    <dbReference type="NCBI Taxonomy" id="43982"/>
    <lineage>
        <taxon>Eukaryota</taxon>
        <taxon>Fungi</taxon>
        <taxon>Dikarya</taxon>
        <taxon>Ascomycota</taxon>
        <taxon>Saccharomycotina</taxon>
        <taxon>Pichiomycetes</taxon>
        <taxon>Pichiales</taxon>
        <taxon>Pichiaceae</taxon>
        <taxon>Ambrosiozyma</taxon>
    </lineage>
</organism>
<dbReference type="OrthoDB" id="342264at2759"/>
<dbReference type="Pfam" id="PF12738">
    <property type="entry name" value="PTCB-BRCT"/>
    <property type="match status" value="1"/>
</dbReference>
<protein>
    <submittedName>
        <fullName evidence="3">Unnamed protein product</fullName>
    </submittedName>
</protein>
<dbReference type="SMART" id="SM00292">
    <property type="entry name" value="BRCT"/>
    <property type="match status" value="3"/>
</dbReference>
<comment type="caution">
    <text evidence="3">The sequence shown here is derived from an EMBL/GenBank/DDBJ whole genome shotgun (WGS) entry which is preliminary data.</text>
</comment>
<sequence length="846" mass="94814">MRFHCSRETISSGDIEMYATAVKALGATYNDERNIKTTHYVTSKEEGEGIEVMYALNKSIDKKLRNKVKIVLPQWVDVCLKLGRLIDDSPYLFPKPKILNTTNIEDSSFEHGQDQAVAQIGNKSLDIGADFSGVLNDDQRLSNLQPFLQGKIFYFGDDLGLSNRAFESIKSILETGLGAKSVINGDVSLLEHPLNSGVNCYVGRFRSGKEYTSASQNNLYVGNLNWLYWMICHNKWVSPFSKILHYPYPAKALPGFEKCIVGATNYTGDSRMYLNELVTVMGGLFTKSLTPDNTHLLVAKPFGKKFEACQSWGINTINHLWLEDSYAKWELQDENSEKYKLFPRESNLTEIIGKTSIDLNVIREKFVEIDDHDDHDAHDDEKEQVVAQEEDNQEVVQEVKKSKRSTGRRGTKKQKLAPVEQNEDKLEDDQVSVSGIGNTANGNDDEDTPETTVEADKIPETVLPEKIEKIQDDAMDIDDSAVKEGVDESTDKTGDPNESKPVESNNPELVKNSKSAPAPAPAPAKRQTSRKRKAKHVEVEEDEDKENSAATSSSKEVKKPTPQRKKKRQSSAEISTPPKPLSSSSQFKTPTHPASSSKPYQLVVLMTGCDLDLPATDRRVLNKVGIKIVEHPMKTVNCLMAPTILRTEKFLKALSMSPKYIISPLFISDVLGTLDTYKKINEFDSVKPQLENYGIAETINFKKDHKVADLFIDAGRVNRKESNCVSQLIEGSNNSLFEGMSFNISSKINGGVDLISSIIESFGCESSFPFDMKSKKIARSKSDDDDEGTRYLLCTSSKEDVKLRKHFKSLLNEGEKFRVVEWNWVIRCIFNTGIVDDKYILEEGTI</sequence>
<dbReference type="CDD" id="cd00027">
    <property type="entry name" value="BRCT"/>
    <property type="match status" value="1"/>
</dbReference>
<dbReference type="Proteomes" id="UP001165063">
    <property type="component" value="Unassembled WGS sequence"/>
</dbReference>
<dbReference type="AlphaFoldDB" id="A0A9W6YS43"/>
<keyword evidence="4" id="KW-1185">Reference proteome</keyword>
<evidence type="ECO:0000256" key="1">
    <source>
        <dbReference type="SAM" id="MobiDB-lite"/>
    </source>
</evidence>
<feature type="compositionally biased region" description="Basic residues" evidence="1">
    <location>
        <begin position="401"/>
        <end position="415"/>
    </location>
</feature>
<dbReference type="GO" id="GO:0005634">
    <property type="term" value="C:nucleus"/>
    <property type="evidence" value="ECO:0007669"/>
    <property type="project" value="TreeGrafter"/>
</dbReference>
<feature type="compositionally biased region" description="Basic and acidic residues" evidence="1">
    <location>
        <begin position="480"/>
        <end position="501"/>
    </location>
</feature>
<evidence type="ECO:0000313" key="3">
    <source>
        <dbReference type="EMBL" id="GMG20896.1"/>
    </source>
</evidence>
<dbReference type="InterPro" id="IPR031906">
    <property type="entry name" value="RTT107_BRCT_6"/>
</dbReference>
<feature type="compositionally biased region" description="Polar residues" evidence="1">
    <location>
        <begin position="581"/>
        <end position="597"/>
    </location>
</feature>
<dbReference type="EMBL" id="BSXU01000498">
    <property type="protein sequence ID" value="GMG20896.1"/>
    <property type="molecule type" value="Genomic_DNA"/>
</dbReference>
<feature type="domain" description="BRCT" evidence="2">
    <location>
        <begin position="732"/>
        <end position="842"/>
    </location>
</feature>